<evidence type="ECO:0000256" key="1">
    <source>
        <dbReference type="ARBA" id="ARBA00004571"/>
    </source>
</evidence>
<feature type="chain" id="PRO_5007552318" evidence="15">
    <location>
        <begin position="44"/>
        <end position="841"/>
    </location>
</feature>
<evidence type="ECO:0000256" key="5">
    <source>
        <dbReference type="ARBA" id="ARBA00022692"/>
    </source>
</evidence>
<evidence type="ECO:0000256" key="15">
    <source>
        <dbReference type="SAM" id="SignalP"/>
    </source>
</evidence>
<keyword evidence="8" id="KW-0406">Ion transport</keyword>
<dbReference type="PROSITE" id="PS52016">
    <property type="entry name" value="TONB_DEPENDENT_REC_3"/>
    <property type="match status" value="1"/>
</dbReference>
<feature type="compositionally biased region" description="Basic and acidic residues" evidence="14">
    <location>
        <begin position="80"/>
        <end position="96"/>
    </location>
</feature>
<gene>
    <name evidence="18" type="ORF">AD928_05950</name>
</gene>
<keyword evidence="2 12" id="KW-0813">Transport</keyword>
<evidence type="ECO:0000256" key="10">
    <source>
        <dbReference type="ARBA" id="ARBA00023136"/>
    </source>
</evidence>
<dbReference type="GO" id="GO:0009279">
    <property type="term" value="C:cell outer membrane"/>
    <property type="evidence" value="ECO:0007669"/>
    <property type="project" value="UniProtKB-SubCell"/>
</dbReference>
<dbReference type="InterPro" id="IPR037066">
    <property type="entry name" value="Plug_dom_sf"/>
</dbReference>
<dbReference type="InterPro" id="IPR012910">
    <property type="entry name" value="Plug_dom"/>
</dbReference>
<evidence type="ECO:0000259" key="16">
    <source>
        <dbReference type="Pfam" id="PF00593"/>
    </source>
</evidence>
<evidence type="ECO:0000256" key="14">
    <source>
        <dbReference type="SAM" id="MobiDB-lite"/>
    </source>
</evidence>
<dbReference type="Gene3D" id="2.40.170.20">
    <property type="entry name" value="TonB-dependent receptor, beta-barrel domain"/>
    <property type="match status" value="1"/>
</dbReference>
<evidence type="ECO:0000256" key="9">
    <source>
        <dbReference type="ARBA" id="ARBA00023077"/>
    </source>
</evidence>
<keyword evidence="7" id="KW-0408">Iron</keyword>
<evidence type="ECO:0000256" key="13">
    <source>
        <dbReference type="RuleBase" id="RU003357"/>
    </source>
</evidence>
<dbReference type="EMBL" id="LHZA01000135">
    <property type="protein sequence ID" value="KXU95332.1"/>
    <property type="molecule type" value="Genomic_DNA"/>
</dbReference>
<reference evidence="18 19" key="1">
    <citation type="submission" date="2015-06" db="EMBL/GenBank/DDBJ databases">
        <title>Improved classification and identification of acetic acid bacteria using matrix-assisted laser desorption/ionization time-of-flight mass spectrometry; Gluconobacter nephelii and Gluconobacter uchimurae are later heterotypic synonyms of Gluconobacter japonicus and Gluconobacter oxydans, respectively.</title>
        <authorList>
            <person name="Li L."/>
            <person name="Cleenwerck I."/>
            <person name="De Vuyst L."/>
            <person name="Vandamme P."/>
        </authorList>
    </citation>
    <scope>NUCLEOTIDE SEQUENCE [LARGE SCALE GENOMIC DNA]</scope>
    <source>
        <strain evidence="18 19">LMG 1625</strain>
    </source>
</reference>
<comment type="subcellular location">
    <subcellularLocation>
        <location evidence="1 12">Cell outer membrane</location>
        <topology evidence="1 12">Multi-pass membrane protein</topology>
    </subcellularLocation>
</comment>
<evidence type="ECO:0000256" key="2">
    <source>
        <dbReference type="ARBA" id="ARBA00022448"/>
    </source>
</evidence>
<dbReference type="AlphaFoldDB" id="A0A149QDJ1"/>
<keyword evidence="4" id="KW-0410">Iron transport</keyword>
<feature type="domain" description="TonB-dependent receptor-like beta-barrel" evidence="16">
    <location>
        <begin position="316"/>
        <end position="790"/>
    </location>
</feature>
<comment type="caution">
    <text evidence="18">The sequence shown here is derived from an EMBL/GenBank/DDBJ whole genome shotgun (WGS) entry which is preliminary data.</text>
</comment>
<evidence type="ECO:0000313" key="19">
    <source>
        <dbReference type="Proteomes" id="UP000075473"/>
    </source>
</evidence>
<accession>A0A149QDJ1</accession>
<evidence type="ECO:0000313" key="18">
    <source>
        <dbReference type="EMBL" id="KXU95332.1"/>
    </source>
</evidence>
<evidence type="ECO:0000256" key="6">
    <source>
        <dbReference type="ARBA" id="ARBA00022729"/>
    </source>
</evidence>
<sequence>MSRQKICTVAGPSNALLRSMRRKRHLMAATVLGAFVLGESASAQTVSSPSTTGRSNGAVAPANAGKGKAGPARKQARPARSADRESSESESLDIRGSRRNAPGGGMMRVEHDARATQSVTSTYIGMQSPTSAPLDLIANLPSVNVSSSDPSGIDGSSITSRGLNDVDIGFLLNGMPIANGSSTSGASFIQNYIDSQNISVESMTPGSISVEDPLTSAAAGSLSITTRKPSDKFGGTISGSYGSFNTSKEFIRLDTGLLGNSGIKSYASFSHTRADAWRGSGNSDRKHMDFRAQKTFGQNSSVDLFVGYNHYESYLNRYPTMANFLNDKHDRPVSLPLSYLATYSQTSPSTYYAERGTNKDQFYASLPIKLALNHVFSVSVVPYYQRAAITLDSATRMREGYTYAGTTLEQIDLDGDGKVKKGTYYNAASAAQSLNQQGGVVAALHWNLKDNSGQVGYWHEENSYSLLTPMMRMNQTTGARPSDTDKSAYLRTTAGNIYYSTNYLGSYSLNSGFLEDTQYFLNHKMSLRAGIKVTAMTLRGQDYLPGGAGKTSQTFVSPTPRVAWSYDIDKRNQVYINAEGDFRAPSPVGLITRYSTTTGKMTTSGAGAKPQYSIKEEIGYRYSGNLLVADISAFNFNVSNRLLSLNTYSNDVQVSQTMNAGGETIRGVDVMLSTRPLLHRFRPYVSFEYLHATMDNNLPTTSSSGVVDYLRTKGKTPVMTPKYMASVGLTYNEGPFFLNASLHFTAKQYSTFMNDQAMPYYFTNTIALGYHFPKVWIAQSPTFRLNFSNVTGQNKLGSVYSFSNNAKPTVGVYGHKIAADSSPTYAPLPSFSMIGTVSTSF</sequence>
<keyword evidence="9 13" id="KW-0798">TonB box</keyword>
<dbReference type="InterPro" id="IPR000531">
    <property type="entry name" value="Beta-barrel_TonB"/>
</dbReference>
<evidence type="ECO:0000256" key="11">
    <source>
        <dbReference type="ARBA" id="ARBA00023237"/>
    </source>
</evidence>
<proteinExistence type="inferred from homology"/>
<feature type="domain" description="TonB-dependent receptor plug" evidence="17">
    <location>
        <begin position="114"/>
        <end position="199"/>
    </location>
</feature>
<evidence type="ECO:0000256" key="8">
    <source>
        <dbReference type="ARBA" id="ARBA00023065"/>
    </source>
</evidence>
<evidence type="ECO:0000256" key="12">
    <source>
        <dbReference type="PROSITE-ProRule" id="PRU01360"/>
    </source>
</evidence>
<protein>
    <submittedName>
        <fullName evidence="18">TonB-dependent receptor</fullName>
    </submittedName>
</protein>
<dbReference type="InterPro" id="IPR036942">
    <property type="entry name" value="Beta-barrel_TonB_sf"/>
</dbReference>
<dbReference type="Pfam" id="PF00593">
    <property type="entry name" value="TonB_dep_Rec_b-barrel"/>
    <property type="match status" value="1"/>
</dbReference>
<feature type="compositionally biased region" description="Polar residues" evidence="14">
    <location>
        <begin position="45"/>
        <end position="55"/>
    </location>
</feature>
<name>A0A149QDJ1_9PROT</name>
<dbReference type="Gene3D" id="2.170.130.10">
    <property type="entry name" value="TonB-dependent receptor, plug domain"/>
    <property type="match status" value="1"/>
</dbReference>
<keyword evidence="10 12" id="KW-0472">Membrane</keyword>
<dbReference type="PANTHER" id="PTHR32552">
    <property type="entry name" value="FERRICHROME IRON RECEPTOR-RELATED"/>
    <property type="match status" value="1"/>
</dbReference>
<evidence type="ECO:0000259" key="17">
    <source>
        <dbReference type="Pfam" id="PF07715"/>
    </source>
</evidence>
<keyword evidence="3 12" id="KW-1134">Transmembrane beta strand</keyword>
<organism evidence="18 19">
    <name type="scientific">Acetobacter cerevisiae</name>
    <dbReference type="NCBI Taxonomy" id="178900"/>
    <lineage>
        <taxon>Bacteria</taxon>
        <taxon>Pseudomonadati</taxon>
        <taxon>Pseudomonadota</taxon>
        <taxon>Alphaproteobacteria</taxon>
        <taxon>Acetobacterales</taxon>
        <taxon>Acetobacteraceae</taxon>
        <taxon>Acetobacter</taxon>
    </lineage>
</organism>
<dbReference type="PANTHER" id="PTHR32552:SF89">
    <property type="entry name" value="CATECHOLATE SIDEROPHORE RECEPTOR FIU"/>
    <property type="match status" value="1"/>
</dbReference>
<dbReference type="InterPro" id="IPR039426">
    <property type="entry name" value="TonB-dep_rcpt-like"/>
</dbReference>
<feature type="signal peptide" evidence="15">
    <location>
        <begin position="1"/>
        <end position="43"/>
    </location>
</feature>
<keyword evidence="6 15" id="KW-0732">Signal</keyword>
<keyword evidence="18" id="KW-0675">Receptor</keyword>
<dbReference type="PATRIC" id="fig|178900.5.peg.2215"/>
<dbReference type="RefSeq" id="WP_062249044.1">
    <property type="nucleotide sequence ID" value="NZ_LHZA01000135.1"/>
</dbReference>
<evidence type="ECO:0000256" key="3">
    <source>
        <dbReference type="ARBA" id="ARBA00022452"/>
    </source>
</evidence>
<keyword evidence="5 12" id="KW-0812">Transmembrane</keyword>
<evidence type="ECO:0000256" key="7">
    <source>
        <dbReference type="ARBA" id="ARBA00023004"/>
    </source>
</evidence>
<feature type="region of interest" description="Disordered" evidence="14">
    <location>
        <begin position="45"/>
        <end position="108"/>
    </location>
</feature>
<evidence type="ECO:0000256" key="4">
    <source>
        <dbReference type="ARBA" id="ARBA00022496"/>
    </source>
</evidence>
<dbReference type="GO" id="GO:0015344">
    <property type="term" value="F:siderophore uptake transmembrane transporter activity"/>
    <property type="evidence" value="ECO:0007669"/>
    <property type="project" value="TreeGrafter"/>
</dbReference>
<comment type="similarity">
    <text evidence="12 13">Belongs to the TonB-dependent receptor family.</text>
</comment>
<dbReference type="Pfam" id="PF07715">
    <property type="entry name" value="Plug"/>
    <property type="match status" value="1"/>
</dbReference>
<dbReference type="Proteomes" id="UP000075473">
    <property type="component" value="Unassembled WGS sequence"/>
</dbReference>
<feature type="compositionally biased region" description="Low complexity" evidence="14">
    <location>
        <begin position="56"/>
        <end position="72"/>
    </location>
</feature>
<keyword evidence="11 12" id="KW-0998">Cell outer membrane</keyword>
<dbReference type="SUPFAM" id="SSF56935">
    <property type="entry name" value="Porins"/>
    <property type="match status" value="1"/>
</dbReference>